<proteinExistence type="predicted"/>
<sequence>MDRELELTDDRPRGRIEAWGDGRTIGHLDYFVLAPPDSVHGPQDPQDPEETAEALVAVHTVVEKAYAGQGVAGRLVRELYARAGREHKAVVPLCSYAASWAERHPGEAPAAPDRLVAAAKERLATDPTLW</sequence>
<evidence type="ECO:0000313" key="3">
    <source>
        <dbReference type="Proteomes" id="UP000638353"/>
    </source>
</evidence>
<dbReference type="EMBL" id="BMVC01000014">
    <property type="protein sequence ID" value="GHD07736.1"/>
    <property type="molecule type" value="Genomic_DNA"/>
</dbReference>
<name>A0A918X3T6_9ACTN</name>
<comment type="caution">
    <text evidence="2">The sequence shown here is derived from an EMBL/GenBank/DDBJ whole genome shotgun (WGS) entry which is preliminary data.</text>
</comment>
<evidence type="ECO:0000313" key="2">
    <source>
        <dbReference type="EMBL" id="GHD07736.1"/>
    </source>
</evidence>
<evidence type="ECO:0000259" key="1">
    <source>
        <dbReference type="PROSITE" id="PS51729"/>
    </source>
</evidence>
<dbReference type="RefSeq" id="WP_189825958.1">
    <property type="nucleotide sequence ID" value="NZ_BMVC01000014.1"/>
</dbReference>
<dbReference type="Gene3D" id="3.40.630.30">
    <property type="match status" value="1"/>
</dbReference>
<reference evidence="2" key="1">
    <citation type="journal article" date="2014" name="Int. J. Syst. Evol. Microbiol.">
        <title>Complete genome sequence of Corynebacterium casei LMG S-19264T (=DSM 44701T), isolated from a smear-ripened cheese.</title>
        <authorList>
            <consortium name="US DOE Joint Genome Institute (JGI-PGF)"/>
            <person name="Walter F."/>
            <person name="Albersmeier A."/>
            <person name="Kalinowski J."/>
            <person name="Ruckert C."/>
        </authorList>
    </citation>
    <scope>NUCLEOTIDE SEQUENCE</scope>
    <source>
        <strain evidence="2">JCM 4637</strain>
    </source>
</reference>
<dbReference type="SUPFAM" id="SSF55729">
    <property type="entry name" value="Acyl-CoA N-acyltransferases (Nat)"/>
    <property type="match status" value="1"/>
</dbReference>
<feature type="domain" description="N-acetyltransferase" evidence="1">
    <location>
        <begin position="8"/>
        <end position="116"/>
    </location>
</feature>
<protein>
    <submittedName>
        <fullName evidence="2">N-acetyltransferase</fullName>
    </submittedName>
</protein>
<organism evidence="2 3">
    <name type="scientific">Streptomyces finlayi</name>
    <dbReference type="NCBI Taxonomy" id="67296"/>
    <lineage>
        <taxon>Bacteria</taxon>
        <taxon>Bacillati</taxon>
        <taxon>Actinomycetota</taxon>
        <taxon>Actinomycetes</taxon>
        <taxon>Kitasatosporales</taxon>
        <taxon>Streptomycetaceae</taxon>
        <taxon>Streptomyces</taxon>
    </lineage>
</organism>
<dbReference type="Pfam" id="PF14542">
    <property type="entry name" value="Acetyltransf_CG"/>
    <property type="match status" value="1"/>
</dbReference>
<reference evidence="2" key="2">
    <citation type="submission" date="2020-09" db="EMBL/GenBank/DDBJ databases">
        <authorList>
            <person name="Sun Q."/>
            <person name="Ohkuma M."/>
        </authorList>
    </citation>
    <scope>NUCLEOTIDE SEQUENCE</scope>
    <source>
        <strain evidence="2">JCM 4637</strain>
    </source>
</reference>
<dbReference type="InterPro" id="IPR016181">
    <property type="entry name" value="Acyl_CoA_acyltransferase"/>
</dbReference>
<dbReference type="InterPro" id="IPR031165">
    <property type="entry name" value="GNAT_YJDJ"/>
</dbReference>
<dbReference type="Proteomes" id="UP000638353">
    <property type="component" value="Unassembled WGS sequence"/>
</dbReference>
<dbReference type="PROSITE" id="PS51729">
    <property type="entry name" value="GNAT_YJDJ"/>
    <property type="match status" value="1"/>
</dbReference>
<gene>
    <name evidence="2" type="ORF">GCM10010334_60320</name>
</gene>
<dbReference type="AlphaFoldDB" id="A0A918X3T6"/>
<accession>A0A918X3T6</accession>